<evidence type="ECO:0008006" key="8">
    <source>
        <dbReference type="Google" id="ProtNLM"/>
    </source>
</evidence>
<evidence type="ECO:0000256" key="3">
    <source>
        <dbReference type="ARBA" id="ARBA00023002"/>
    </source>
</evidence>
<dbReference type="AlphaFoldDB" id="A0A8H7C0I0"/>
<dbReference type="Gene3D" id="3.40.50.720">
    <property type="entry name" value="NAD(P)-binding Rossmann-like Domain"/>
    <property type="match status" value="1"/>
</dbReference>
<dbReference type="PANTHER" id="PTHR44196:SF1">
    <property type="entry name" value="DEHYDROGENASE_REDUCTASE SDR FAMILY MEMBER 7B"/>
    <property type="match status" value="1"/>
</dbReference>
<evidence type="ECO:0000256" key="5">
    <source>
        <dbReference type="SAM" id="Phobius"/>
    </source>
</evidence>
<sequence>MIPPTTHALHNITLSLATVLVALASLAFTTFIILPLSLFRPLLVSPQVKPKVVLVIGASSGIGLEVLKQYSTEPITLIAASSNLAKLKSAIESLGPTNASIHLKQVNLKDASKIIKKAIGDIDKTYGPLTHLYAVSGISNHLDPDSPWDLRVTEAMISVNISGTVTAVLSAYELMKERSYGKICIVGSLAGYYSPANMISYASTKAFINTFAINLRSLAAPYGVDVITVAPGLIQSRMTDQMRSQGSTVPAFEYESTSGMASAMVHAVETGGIPLVAWPWRQSLTFYSFQALNPICDSLGRFIAFKARLTGKKIT</sequence>
<gene>
    <name evidence="6" type="ORF">Agabi119p4_11541</name>
</gene>
<dbReference type="InterPro" id="IPR020904">
    <property type="entry name" value="Sc_DH/Rdtase_CS"/>
</dbReference>
<keyword evidence="2" id="KW-0521">NADP</keyword>
<evidence type="ECO:0000313" key="6">
    <source>
        <dbReference type="EMBL" id="KAF7759846.1"/>
    </source>
</evidence>
<evidence type="ECO:0000256" key="1">
    <source>
        <dbReference type="ARBA" id="ARBA00006484"/>
    </source>
</evidence>
<dbReference type="InterPro" id="IPR002347">
    <property type="entry name" value="SDR_fam"/>
</dbReference>
<dbReference type="EMBL" id="JABXXO010000016">
    <property type="protein sequence ID" value="KAF7759846.1"/>
    <property type="molecule type" value="Genomic_DNA"/>
</dbReference>
<comment type="function">
    <text evidence="4">Putative oxidoreductase.</text>
</comment>
<dbReference type="Proteomes" id="UP000629468">
    <property type="component" value="Unassembled WGS sequence"/>
</dbReference>
<proteinExistence type="inferred from homology"/>
<dbReference type="PROSITE" id="PS00061">
    <property type="entry name" value="ADH_SHORT"/>
    <property type="match status" value="1"/>
</dbReference>
<dbReference type="GO" id="GO:0016020">
    <property type="term" value="C:membrane"/>
    <property type="evidence" value="ECO:0007669"/>
    <property type="project" value="TreeGrafter"/>
</dbReference>
<protein>
    <recommendedName>
        <fullName evidence="8">NAD(P)-binding protein</fullName>
    </recommendedName>
</protein>
<accession>A0A8H7C0I0</accession>
<keyword evidence="3" id="KW-0560">Oxidoreductase</keyword>
<reference evidence="6 7" key="1">
    <citation type="journal article" name="Sci. Rep.">
        <title>Telomere-to-telomere assembled and centromere annotated genomes of the two main subspecies of the button mushroom Agaricus bisporus reveal especially polymorphic chromosome ends.</title>
        <authorList>
            <person name="Sonnenberg A.S.M."/>
            <person name="Sedaghat-Telgerd N."/>
            <person name="Lavrijssen B."/>
            <person name="Ohm R.A."/>
            <person name="Hendrickx P.M."/>
            <person name="Scholtmeijer K."/>
            <person name="Baars J.J.P."/>
            <person name="van Peer A."/>
        </authorList>
    </citation>
    <scope>NUCLEOTIDE SEQUENCE [LARGE SCALE GENOMIC DNA]</scope>
    <source>
        <strain evidence="6 7">H119_p4</strain>
    </source>
</reference>
<keyword evidence="5" id="KW-0812">Transmembrane</keyword>
<comment type="caution">
    <text evidence="6">The sequence shown here is derived from an EMBL/GenBank/DDBJ whole genome shotgun (WGS) entry which is preliminary data.</text>
</comment>
<name>A0A8H7C0I0_AGABI</name>
<dbReference type="GO" id="GO:0016491">
    <property type="term" value="F:oxidoreductase activity"/>
    <property type="evidence" value="ECO:0007669"/>
    <property type="project" value="UniProtKB-KW"/>
</dbReference>
<evidence type="ECO:0000256" key="2">
    <source>
        <dbReference type="ARBA" id="ARBA00022857"/>
    </source>
</evidence>
<dbReference type="PRINTS" id="PR00081">
    <property type="entry name" value="GDHRDH"/>
</dbReference>
<dbReference type="PANTHER" id="PTHR44196">
    <property type="entry name" value="DEHYDROGENASE/REDUCTASE SDR FAMILY MEMBER 7B"/>
    <property type="match status" value="1"/>
</dbReference>
<evidence type="ECO:0000256" key="4">
    <source>
        <dbReference type="ARBA" id="ARBA00037096"/>
    </source>
</evidence>
<dbReference type="SUPFAM" id="SSF51735">
    <property type="entry name" value="NAD(P)-binding Rossmann-fold domains"/>
    <property type="match status" value="1"/>
</dbReference>
<keyword evidence="5" id="KW-1133">Transmembrane helix</keyword>
<organism evidence="6 7">
    <name type="scientific">Agaricus bisporus var. burnettii</name>
    <dbReference type="NCBI Taxonomy" id="192524"/>
    <lineage>
        <taxon>Eukaryota</taxon>
        <taxon>Fungi</taxon>
        <taxon>Dikarya</taxon>
        <taxon>Basidiomycota</taxon>
        <taxon>Agaricomycotina</taxon>
        <taxon>Agaricomycetes</taxon>
        <taxon>Agaricomycetidae</taxon>
        <taxon>Agaricales</taxon>
        <taxon>Agaricineae</taxon>
        <taxon>Agaricaceae</taxon>
        <taxon>Agaricus</taxon>
    </lineage>
</organism>
<comment type="similarity">
    <text evidence="1">Belongs to the short-chain dehydrogenases/reductases (SDR) family.</text>
</comment>
<dbReference type="Pfam" id="PF00106">
    <property type="entry name" value="adh_short"/>
    <property type="match status" value="1"/>
</dbReference>
<evidence type="ECO:0000313" key="7">
    <source>
        <dbReference type="Proteomes" id="UP000629468"/>
    </source>
</evidence>
<feature type="transmembrane region" description="Helical" evidence="5">
    <location>
        <begin position="12"/>
        <end position="39"/>
    </location>
</feature>
<keyword evidence="5" id="KW-0472">Membrane</keyword>
<dbReference type="InterPro" id="IPR036291">
    <property type="entry name" value="NAD(P)-bd_dom_sf"/>
</dbReference>